<feature type="region of interest" description="Disordered" evidence="1">
    <location>
        <begin position="588"/>
        <end position="786"/>
    </location>
</feature>
<dbReference type="CDD" id="cd00009">
    <property type="entry name" value="AAA"/>
    <property type="match status" value="1"/>
</dbReference>
<evidence type="ECO:0000259" key="2">
    <source>
        <dbReference type="SMART" id="SM00382"/>
    </source>
</evidence>
<protein>
    <recommendedName>
        <fullName evidence="2">AAA+ ATPase domain-containing protein</fullName>
    </recommendedName>
</protein>
<feature type="compositionally biased region" description="Basic residues" evidence="1">
    <location>
        <begin position="648"/>
        <end position="664"/>
    </location>
</feature>
<feature type="compositionally biased region" description="Basic residues" evidence="1">
    <location>
        <begin position="955"/>
        <end position="964"/>
    </location>
</feature>
<dbReference type="InterPro" id="IPR003593">
    <property type="entry name" value="AAA+_ATPase"/>
</dbReference>
<feature type="compositionally biased region" description="Basic and acidic residues" evidence="1">
    <location>
        <begin position="665"/>
        <end position="674"/>
    </location>
</feature>
<dbReference type="InterPro" id="IPR003959">
    <property type="entry name" value="ATPase_AAA_core"/>
</dbReference>
<dbReference type="Proteomes" id="UP000683360">
    <property type="component" value="Unassembled WGS sequence"/>
</dbReference>
<dbReference type="OrthoDB" id="9996895at2759"/>
<dbReference type="GO" id="GO:0061860">
    <property type="term" value="F:DNA clamp unloader activity"/>
    <property type="evidence" value="ECO:0007669"/>
    <property type="project" value="TreeGrafter"/>
</dbReference>
<feature type="region of interest" description="Disordered" evidence="1">
    <location>
        <begin position="1"/>
        <end position="29"/>
    </location>
</feature>
<keyword evidence="4" id="KW-1185">Reference proteome</keyword>
<evidence type="ECO:0000313" key="4">
    <source>
        <dbReference type="Proteomes" id="UP000683360"/>
    </source>
</evidence>
<accession>A0A8S3U673</accession>
<feature type="compositionally biased region" description="Basic and acidic residues" evidence="1">
    <location>
        <begin position="352"/>
        <end position="362"/>
    </location>
</feature>
<feature type="region of interest" description="Disordered" evidence="1">
    <location>
        <begin position="1134"/>
        <end position="1242"/>
    </location>
</feature>
<evidence type="ECO:0000256" key="1">
    <source>
        <dbReference type="SAM" id="MobiDB-lite"/>
    </source>
</evidence>
<dbReference type="GO" id="GO:0005634">
    <property type="term" value="C:nucleus"/>
    <property type="evidence" value="ECO:0007669"/>
    <property type="project" value="TreeGrafter"/>
</dbReference>
<feature type="compositionally biased region" description="Basic and acidic residues" evidence="1">
    <location>
        <begin position="133"/>
        <end position="175"/>
    </location>
</feature>
<feature type="compositionally biased region" description="Basic residues" evidence="1">
    <location>
        <begin position="118"/>
        <end position="132"/>
    </location>
</feature>
<feature type="compositionally biased region" description="Polar residues" evidence="1">
    <location>
        <begin position="443"/>
        <end position="458"/>
    </location>
</feature>
<feature type="compositionally biased region" description="Low complexity" evidence="1">
    <location>
        <begin position="322"/>
        <end position="335"/>
    </location>
</feature>
<feature type="compositionally biased region" description="Acidic residues" evidence="1">
    <location>
        <begin position="8"/>
        <end position="17"/>
    </location>
</feature>
<feature type="compositionally biased region" description="Basic and acidic residues" evidence="1">
    <location>
        <begin position="936"/>
        <end position="954"/>
    </location>
</feature>
<dbReference type="InterPro" id="IPR027417">
    <property type="entry name" value="P-loop_NTPase"/>
</dbReference>
<dbReference type="GO" id="GO:0016887">
    <property type="term" value="F:ATP hydrolysis activity"/>
    <property type="evidence" value="ECO:0007669"/>
    <property type="project" value="InterPro"/>
</dbReference>
<dbReference type="SMART" id="SM00382">
    <property type="entry name" value="AAA"/>
    <property type="match status" value="1"/>
</dbReference>
<feature type="compositionally biased region" description="Polar residues" evidence="1">
    <location>
        <begin position="1172"/>
        <end position="1188"/>
    </location>
</feature>
<feature type="compositionally biased region" description="Basic and acidic residues" evidence="1">
    <location>
        <begin position="768"/>
        <end position="786"/>
    </location>
</feature>
<feature type="region of interest" description="Disordered" evidence="1">
    <location>
        <begin position="259"/>
        <end position="365"/>
    </location>
</feature>
<feature type="compositionally biased region" description="Polar residues" evidence="1">
    <location>
        <begin position="602"/>
        <end position="615"/>
    </location>
</feature>
<feature type="region of interest" description="Disordered" evidence="1">
    <location>
        <begin position="928"/>
        <end position="964"/>
    </location>
</feature>
<sequence length="1451" mass="162772">MPGIVMEMEQEKEAEEDKESKLEEIASPQRSILEFFKSPTKPVEKPKNLLSYFGKPAAKQKESTETLTSKTKTEKANGKVNGLQNGINGKEQKQKVEKNSSSLNSSISEFEGQDSLTKIKKTEKKKGTKKSLKANDEASKENAESKTKDISKSKKNNVEKDVIEKIQKKEVQKETQKKKKIKDKEVKSVQDKPVRKAEVETKTNENNIRKSEQKEEENSGISYLDFLKSLENKSEEKGDEIITDNTELETVIENDCKESVTVTGNDDGESEAMTGDGVSEVTTDSDNKNPEIVVTADDSKHDSSADENYPSITSFFTKLSGPVPKQSSSKPNSPKILTTKADIHSEPTPPKISKENKSEKTKVCTSVESDSKLNEIEIISSEVVKVDSPTKKRGTKHKDKPVKSARKSLNQKLTETVEISDDSMTVDATETKEALDRKKAFLQSDNTPSGSQKTSQATLSFVKGGFQVSSKPSHKTRIRKSEPEEMTCESPLSKSTPVKKGRGRPPSTKVKEKTPVSTKARGRPPGSTNKIKKSASDGQKPELSNASVLEDSVIKSEDTMEVYDDNAVQKRRSSRKKKQYKVDMISIDTKNRTPIRMRLTRCNKSGSSTDESSFTLKPKSNIKQTRAQKLLEKAKKSKSGKSPELKLQMKKAIKKNQKRSKLKGSAKEKRKPVETENESSSRRRSSRLSDKFSVSMEESKDGTDDDEIMIIDDDEDHKGKKKKQKDLCTPRKGRKPSTPKTPLQNKTTSKGTPKKPSGKLAPIFMKKKAGEKVEEPKKPVLDPEQERQRREFLMSGVPEALKKQTIAASAAVILSDLPPFPAIRHVQQMEGIMGKSGIDIWNLSSVQLKIKNCEETDNTGVIQTYWNHGLLEKDKIMCDLSKIKLFKQHSKVEDSLEEPLLKEIQKVSPSYNVDKMYKLLKEKKEDQDAEMTYDIEEQKDSKSKKGESTDTGKEGKKKTKRRSLRLKKKDEVMEVIDLGSPEPVAEETSSGDNKQETAIVVPWTDKYQPTHSSEIVGNSNNVKKLKTWLIEWKHKVDKEAKKMKKLAMKESKNKTKEKEDDWWADDDSDFNVDSEGTEDEEDKLCNTVMLMGPTGVGKSTTVYALAQEIGFKVFEVNASSIRNGKRILTQLQEATQSHRVSHKSCGDAGPASIFTQGNKPSPRKKPEKEKNAPTSFANFFNKTTNSKPVETEKSKKSNDSKNARKRKRDLEESDAEKTPKKKKGKDEKGVKFDGLIPTTSNQTAATNQGLNLSSTSLILFEDVDIVFEEDKGFWSAIQTFMNSTKIPIVLTTNDVTLSSKFEGRYEQFLFKTPSMKQTTVYLQLICLAESIRTNSEEIMTLVKVLSGDIRRCLLALQYWIESGGGTLQEVQKIISPVKLKPLTVIEDTCSQNAIKTSSISGDSKSRFDDDDDFVVIKPVVNKRKRPLISDDESSNSAQPFLWQWNPQRNRK</sequence>
<dbReference type="GO" id="GO:0005524">
    <property type="term" value="F:ATP binding"/>
    <property type="evidence" value="ECO:0007669"/>
    <property type="project" value="InterPro"/>
</dbReference>
<feature type="compositionally biased region" description="Basic residues" evidence="1">
    <location>
        <begin position="391"/>
        <end position="406"/>
    </location>
</feature>
<feature type="region of interest" description="Disordered" evidence="1">
    <location>
        <begin position="1427"/>
        <end position="1451"/>
    </location>
</feature>
<dbReference type="Gene3D" id="3.40.50.300">
    <property type="entry name" value="P-loop containing nucleotide triphosphate hydrolases"/>
    <property type="match status" value="1"/>
</dbReference>
<dbReference type="EMBL" id="CAJPWZ010002512">
    <property type="protein sequence ID" value="CAG2239315.1"/>
    <property type="molecule type" value="Genomic_DNA"/>
</dbReference>
<reference evidence="3" key="1">
    <citation type="submission" date="2021-03" db="EMBL/GenBank/DDBJ databases">
        <authorList>
            <person name="Bekaert M."/>
        </authorList>
    </citation>
    <scope>NUCLEOTIDE SEQUENCE</scope>
</reference>
<dbReference type="Pfam" id="PF00004">
    <property type="entry name" value="AAA"/>
    <property type="match status" value="1"/>
</dbReference>
<comment type="caution">
    <text evidence="3">The sequence shown here is derived from an EMBL/GenBank/DDBJ whole genome shotgun (WGS) entry which is preliminary data.</text>
</comment>
<feature type="region of interest" description="Disordered" evidence="1">
    <location>
        <begin position="52"/>
        <end position="219"/>
    </location>
</feature>
<evidence type="ECO:0000313" key="3">
    <source>
        <dbReference type="EMBL" id="CAG2239315.1"/>
    </source>
</evidence>
<feature type="region of interest" description="Disordered" evidence="1">
    <location>
        <begin position="385"/>
        <end position="424"/>
    </location>
</feature>
<feature type="region of interest" description="Disordered" evidence="1">
    <location>
        <begin position="439"/>
        <end position="458"/>
    </location>
</feature>
<organism evidence="3 4">
    <name type="scientific">Mytilus edulis</name>
    <name type="common">Blue mussel</name>
    <dbReference type="NCBI Taxonomy" id="6550"/>
    <lineage>
        <taxon>Eukaryota</taxon>
        <taxon>Metazoa</taxon>
        <taxon>Spiralia</taxon>
        <taxon>Lophotrochozoa</taxon>
        <taxon>Mollusca</taxon>
        <taxon>Bivalvia</taxon>
        <taxon>Autobranchia</taxon>
        <taxon>Pteriomorphia</taxon>
        <taxon>Mytilida</taxon>
        <taxon>Mytiloidea</taxon>
        <taxon>Mytilidae</taxon>
        <taxon>Mytilinae</taxon>
        <taxon>Mytilus</taxon>
    </lineage>
</organism>
<dbReference type="SMART" id="SM00384">
    <property type="entry name" value="AT_hook"/>
    <property type="match status" value="2"/>
</dbReference>
<dbReference type="GO" id="GO:0003677">
    <property type="term" value="F:DNA binding"/>
    <property type="evidence" value="ECO:0007669"/>
    <property type="project" value="InterPro"/>
</dbReference>
<feature type="compositionally biased region" description="Acidic residues" evidence="1">
    <location>
        <begin position="703"/>
        <end position="715"/>
    </location>
</feature>
<dbReference type="Gene3D" id="1.10.8.60">
    <property type="match status" value="1"/>
</dbReference>
<feature type="compositionally biased region" description="Basic and acidic residues" evidence="1">
    <location>
        <begin position="1189"/>
        <end position="1202"/>
    </location>
</feature>
<feature type="domain" description="AAA+ ATPase" evidence="2">
    <location>
        <begin position="1084"/>
        <end position="1314"/>
    </location>
</feature>
<dbReference type="PANTHER" id="PTHR23389">
    <property type="entry name" value="CHROMOSOME TRANSMISSION FIDELITY FACTOR 18"/>
    <property type="match status" value="1"/>
</dbReference>
<feature type="compositionally biased region" description="Polar residues" evidence="1">
    <location>
        <begin position="1434"/>
        <end position="1451"/>
    </location>
</feature>
<feature type="region of interest" description="Disordered" evidence="1">
    <location>
        <begin position="463"/>
        <end position="551"/>
    </location>
</feature>
<dbReference type="PANTHER" id="PTHR23389:SF21">
    <property type="entry name" value="ATPASE FAMILY AAA DOMAIN-CONTAINING PROTEIN 5"/>
    <property type="match status" value="1"/>
</dbReference>
<feature type="compositionally biased region" description="Basic and acidic residues" evidence="1">
    <location>
        <begin position="182"/>
        <end position="217"/>
    </location>
</feature>
<dbReference type="InterPro" id="IPR017956">
    <property type="entry name" value="AT_hook_DNA-bd_motif"/>
</dbReference>
<gene>
    <name evidence="3" type="ORF">MEDL_51668</name>
</gene>
<proteinExistence type="predicted"/>
<name>A0A8S3U673_MYTED</name>
<feature type="compositionally biased region" description="Low complexity" evidence="1">
    <location>
        <begin position="99"/>
        <end position="108"/>
    </location>
</feature>
<dbReference type="SUPFAM" id="SSF52540">
    <property type="entry name" value="P-loop containing nucleoside triphosphate hydrolases"/>
    <property type="match status" value="1"/>
</dbReference>